<proteinExistence type="predicted"/>
<dbReference type="PANTHER" id="PTHR36649:SF28">
    <property type="entry name" value="UBIQUITIN-LIKE DOMAIN-CONTAINING PROTEIN"/>
    <property type="match status" value="1"/>
</dbReference>
<dbReference type="SUPFAM" id="SSF56399">
    <property type="entry name" value="ADP-ribosylation"/>
    <property type="match status" value="1"/>
</dbReference>
<gene>
    <name evidence="1" type="ORF">Fcan01_22866</name>
</gene>
<dbReference type="Proteomes" id="UP000198287">
    <property type="component" value="Unassembled WGS sequence"/>
</dbReference>
<name>A0A226DD50_FOLCA</name>
<comment type="caution">
    <text evidence="1">The sequence shown here is derived from an EMBL/GenBank/DDBJ whole genome shotgun (WGS) entry which is preliminary data.</text>
</comment>
<dbReference type="EMBL" id="LNIX01000026">
    <property type="protein sequence ID" value="OXA42551.1"/>
    <property type="molecule type" value="Genomic_DNA"/>
</dbReference>
<organism evidence="1 2">
    <name type="scientific">Folsomia candida</name>
    <name type="common">Springtail</name>
    <dbReference type="NCBI Taxonomy" id="158441"/>
    <lineage>
        <taxon>Eukaryota</taxon>
        <taxon>Metazoa</taxon>
        <taxon>Ecdysozoa</taxon>
        <taxon>Arthropoda</taxon>
        <taxon>Hexapoda</taxon>
        <taxon>Collembola</taxon>
        <taxon>Entomobryomorpha</taxon>
        <taxon>Isotomoidea</taxon>
        <taxon>Isotomidae</taxon>
        <taxon>Proisotominae</taxon>
        <taxon>Folsomia</taxon>
    </lineage>
</organism>
<dbReference type="OMA" id="IHIFIHY"/>
<dbReference type="PANTHER" id="PTHR36649">
    <property type="entry name" value="UBIQUITIN-LIKE DOMAIN-CONTAINING PROTEIN"/>
    <property type="match status" value="1"/>
</dbReference>
<accession>A0A226DD50</accession>
<dbReference type="Gene3D" id="3.90.175.10">
    <property type="entry name" value="Diphtheria Toxin, domain 1"/>
    <property type="match status" value="1"/>
</dbReference>
<evidence type="ECO:0000313" key="1">
    <source>
        <dbReference type="EMBL" id="OXA42551.1"/>
    </source>
</evidence>
<dbReference type="STRING" id="158441.A0A226DD50"/>
<reference evidence="1 2" key="1">
    <citation type="submission" date="2015-12" db="EMBL/GenBank/DDBJ databases">
        <title>The genome of Folsomia candida.</title>
        <authorList>
            <person name="Faddeeva A."/>
            <person name="Derks M.F."/>
            <person name="Anvar Y."/>
            <person name="Smit S."/>
            <person name="Van Straalen N."/>
            <person name="Roelofs D."/>
        </authorList>
    </citation>
    <scope>NUCLEOTIDE SEQUENCE [LARGE SCALE GENOMIC DNA]</scope>
    <source>
        <strain evidence="1 2">VU population</strain>
        <tissue evidence="1">Whole body</tissue>
    </source>
</reference>
<sequence length="244" mass="27220">MTDDLANAALRAIFDSDGDDGQTNFRGCLPSLKNVGVFNAKMLLMRGRGGDGSADGSAGTSQRPLQAMDIRIGKNDLDPRYDKDFTNVTDDGRKFMRGKLEYKRPLGWSRIAFNVLDRYGDNAWLGCGTTRKTHCDEVPGEWAVSYHGTEKDRVGSIAENGYLLSKGKRFVYGFGIYSTPEIRVAESYAKGFTHAGDRYKVLVQNRINPEAVKIIPDTKTGFGEYWVTEKEEDIHPYGLLLKKV</sequence>
<keyword evidence="2" id="KW-1185">Reference proteome</keyword>
<dbReference type="OrthoDB" id="428577at2759"/>
<protein>
    <submittedName>
        <fullName evidence="1">Uncharacterized protein</fullName>
    </submittedName>
</protein>
<evidence type="ECO:0000313" key="2">
    <source>
        <dbReference type="Proteomes" id="UP000198287"/>
    </source>
</evidence>
<dbReference type="AlphaFoldDB" id="A0A226DD50"/>